<proteinExistence type="predicted"/>
<gene>
    <name evidence="1" type="ORF">EWE75_21270</name>
</gene>
<sequence length="66" mass="6636">MSARFADAAARLAGLAGVAFCWSPAQFWDATPAELAALVGAIGGEAGVAPPTRETIATLMEAFPDG</sequence>
<name>A0A4V2DC99_9SPHN</name>
<dbReference type="EMBL" id="SGIS01000051">
    <property type="protein sequence ID" value="RZF60748.1"/>
    <property type="molecule type" value="Genomic_DNA"/>
</dbReference>
<evidence type="ECO:0000313" key="2">
    <source>
        <dbReference type="Proteomes" id="UP000292085"/>
    </source>
</evidence>
<evidence type="ECO:0000313" key="1">
    <source>
        <dbReference type="EMBL" id="RZF60748.1"/>
    </source>
</evidence>
<dbReference type="AlphaFoldDB" id="A0A4V2DC99"/>
<keyword evidence="2" id="KW-1185">Reference proteome</keyword>
<dbReference type="RefSeq" id="WP_130160103.1">
    <property type="nucleotide sequence ID" value="NZ_SGIS01000051.1"/>
</dbReference>
<dbReference type="InterPro" id="IPR019056">
    <property type="entry name" value="Phage_TAC_6"/>
</dbReference>
<dbReference type="Pfam" id="PF09550">
    <property type="entry name" value="Phage_TAC_6"/>
    <property type="match status" value="1"/>
</dbReference>
<comment type="caution">
    <text evidence="1">The sequence shown here is derived from an EMBL/GenBank/DDBJ whole genome shotgun (WGS) entry which is preliminary data.</text>
</comment>
<reference evidence="1 2" key="1">
    <citation type="submission" date="2019-02" db="EMBL/GenBank/DDBJ databases">
        <authorList>
            <person name="Li Y."/>
        </authorList>
    </citation>
    <scope>NUCLEOTIDE SEQUENCE [LARGE SCALE GENOMIC DNA]</scope>
    <source>
        <strain evidence="1 2">3-7</strain>
    </source>
</reference>
<protein>
    <submittedName>
        <fullName evidence="1">Phage tail assembly chaperone</fullName>
    </submittedName>
</protein>
<organism evidence="1 2">
    <name type="scientific">Sphingomonas populi</name>
    <dbReference type="NCBI Taxonomy" id="2484750"/>
    <lineage>
        <taxon>Bacteria</taxon>
        <taxon>Pseudomonadati</taxon>
        <taxon>Pseudomonadota</taxon>
        <taxon>Alphaproteobacteria</taxon>
        <taxon>Sphingomonadales</taxon>
        <taxon>Sphingomonadaceae</taxon>
        <taxon>Sphingomonas</taxon>
    </lineage>
</organism>
<dbReference type="OrthoDB" id="7582980at2"/>
<accession>A0A4V2DC99</accession>
<dbReference type="Proteomes" id="UP000292085">
    <property type="component" value="Unassembled WGS sequence"/>
</dbReference>